<reference evidence="1" key="1">
    <citation type="submission" date="2022-02" db="EMBL/GenBank/DDBJ databases">
        <title>Plant Genome Project.</title>
        <authorList>
            <person name="Zhang R.-G."/>
        </authorList>
    </citation>
    <scope>NUCLEOTIDE SEQUENCE</scope>
    <source>
        <strain evidence="1">AT1</strain>
    </source>
</reference>
<sequence>MVAKNERFVWIACSRMPPNAWNVSSFRAIGSIWIELDSDTLREVSFAKGRLLIATENPNRIEGEVQLIVNGRRYNVRVVEEETFRTVISTYQVTNPEAEEEDEVDKTDGDRNASSKKNGDLMDDMEKQKTSYSFLSLNNYKDLMQGAEIRLERIKRKENENGESAHGTSIRVASENYKTKTKTPGHPQRNKILSPNKPKDYHQSKLSIGRLMHG</sequence>
<dbReference type="EMBL" id="CM046397">
    <property type="protein sequence ID" value="KAI8535773.1"/>
    <property type="molecule type" value="Genomic_DNA"/>
</dbReference>
<gene>
    <name evidence="1" type="ORF">RHMOL_Rhmol10G0199800</name>
</gene>
<name>A0ACC0M3Y8_RHOML</name>
<proteinExistence type="predicted"/>
<comment type="caution">
    <text evidence="1">The sequence shown here is derived from an EMBL/GenBank/DDBJ whole genome shotgun (WGS) entry which is preliminary data.</text>
</comment>
<evidence type="ECO:0000313" key="2">
    <source>
        <dbReference type="Proteomes" id="UP001062846"/>
    </source>
</evidence>
<protein>
    <submittedName>
        <fullName evidence="1">Uncharacterized protein</fullName>
    </submittedName>
</protein>
<organism evidence="1 2">
    <name type="scientific">Rhododendron molle</name>
    <name type="common">Chinese azalea</name>
    <name type="synonym">Azalea mollis</name>
    <dbReference type="NCBI Taxonomy" id="49168"/>
    <lineage>
        <taxon>Eukaryota</taxon>
        <taxon>Viridiplantae</taxon>
        <taxon>Streptophyta</taxon>
        <taxon>Embryophyta</taxon>
        <taxon>Tracheophyta</taxon>
        <taxon>Spermatophyta</taxon>
        <taxon>Magnoliopsida</taxon>
        <taxon>eudicotyledons</taxon>
        <taxon>Gunneridae</taxon>
        <taxon>Pentapetalae</taxon>
        <taxon>asterids</taxon>
        <taxon>Ericales</taxon>
        <taxon>Ericaceae</taxon>
        <taxon>Ericoideae</taxon>
        <taxon>Rhodoreae</taxon>
        <taxon>Rhododendron</taxon>
    </lineage>
</organism>
<keyword evidence="2" id="KW-1185">Reference proteome</keyword>
<dbReference type="Proteomes" id="UP001062846">
    <property type="component" value="Chromosome 10"/>
</dbReference>
<accession>A0ACC0M3Y8</accession>
<evidence type="ECO:0000313" key="1">
    <source>
        <dbReference type="EMBL" id="KAI8535773.1"/>
    </source>
</evidence>